<organism evidence="1 2">
    <name type="scientific">Providencia rettgeri</name>
    <dbReference type="NCBI Taxonomy" id="587"/>
    <lineage>
        <taxon>Bacteria</taxon>
        <taxon>Pseudomonadati</taxon>
        <taxon>Pseudomonadota</taxon>
        <taxon>Gammaproteobacteria</taxon>
        <taxon>Enterobacterales</taxon>
        <taxon>Morganellaceae</taxon>
        <taxon>Providencia</taxon>
    </lineage>
</organism>
<protein>
    <recommendedName>
        <fullName evidence="3">Lipoprotein</fullName>
    </recommendedName>
</protein>
<gene>
    <name evidence="1" type="ORF">EX242_16575</name>
</gene>
<dbReference type="RefSeq" id="WP_048608041.1">
    <property type="nucleotide sequence ID" value="NZ_ABEXNG020000087.1"/>
</dbReference>
<proteinExistence type="predicted"/>
<accession>A0A8E4GRS7</accession>
<dbReference type="Proteomes" id="UP000824410">
    <property type="component" value="Unassembled WGS sequence"/>
</dbReference>
<evidence type="ECO:0000313" key="2">
    <source>
        <dbReference type="Proteomes" id="UP000824410"/>
    </source>
</evidence>
<sequence>MNKKFNLSIILVSLIILSGCTQKHRDTISDITYALTGVPGAKHKNNGNNTTAMKSKAQLEREKEEYEFKNRRQSWIGKSIDDLIMQRGSPFGVHKRQDGGSQYTFKKTQNSSNDPYLNNPRLCVDNFITDKNGLIKDWSSSNCLY</sequence>
<dbReference type="EMBL" id="SHDO01000020">
    <property type="protein sequence ID" value="MBX6981857.1"/>
    <property type="molecule type" value="Genomic_DNA"/>
</dbReference>
<comment type="caution">
    <text evidence="1">The sequence shown here is derived from an EMBL/GenBank/DDBJ whole genome shotgun (WGS) entry which is preliminary data.</text>
</comment>
<dbReference type="AlphaFoldDB" id="A0A8E4GRS7"/>
<evidence type="ECO:0008006" key="3">
    <source>
        <dbReference type="Google" id="ProtNLM"/>
    </source>
</evidence>
<evidence type="ECO:0000313" key="1">
    <source>
        <dbReference type="EMBL" id="MBX6981857.1"/>
    </source>
</evidence>
<name>A0A8E4GRS7_PRORE</name>
<reference evidence="1" key="1">
    <citation type="submission" date="2019-02" db="EMBL/GenBank/DDBJ databases">
        <title>Genomic characterization of isolates from hospital effluents in KZN, South Africa.</title>
        <authorList>
            <person name="Ntshobeni N."/>
            <person name="Allam M."/>
            <person name="Ismail A."/>
            <person name="Amoako D."/>
            <person name="Essack S."/>
            <person name="Chenia H."/>
        </authorList>
    </citation>
    <scope>NUCLEOTIDE SEQUENCE</scope>
    <source>
        <strain evidence="1">AFE97_S1</strain>
    </source>
</reference>
<dbReference type="PROSITE" id="PS51257">
    <property type="entry name" value="PROKAR_LIPOPROTEIN"/>
    <property type="match status" value="1"/>
</dbReference>